<evidence type="ECO:0000313" key="1">
    <source>
        <dbReference type="EMBL" id="MCW3483943.1"/>
    </source>
</evidence>
<protein>
    <submittedName>
        <fullName evidence="1">Uncharacterized protein</fullName>
    </submittedName>
</protein>
<sequence>MKRQTSILATRCEPRLASPLLVRSFTLKAEKCLPDSYEVELPGGELILPFAGSWNIQLKHLL</sequence>
<gene>
    <name evidence="1" type="ORF">OL497_08565</name>
</gene>
<evidence type="ECO:0000313" key="2">
    <source>
        <dbReference type="Proteomes" id="UP001207742"/>
    </source>
</evidence>
<dbReference type="EMBL" id="JAPDNS010000001">
    <property type="protein sequence ID" value="MCW3483943.1"/>
    <property type="molecule type" value="Genomic_DNA"/>
</dbReference>
<keyword evidence="2" id="KW-1185">Reference proteome</keyword>
<proteinExistence type="predicted"/>
<accession>A0ABT3IJ12</accession>
<dbReference type="Proteomes" id="UP001207742">
    <property type="component" value="Unassembled WGS sequence"/>
</dbReference>
<dbReference type="RefSeq" id="WP_264729462.1">
    <property type="nucleotide sequence ID" value="NZ_JAPDNR010000001.1"/>
</dbReference>
<name>A0ABT3IJ12_9BACT</name>
<organism evidence="1 2">
    <name type="scientific">Chitinophaga nivalis</name>
    <dbReference type="NCBI Taxonomy" id="2991709"/>
    <lineage>
        <taxon>Bacteria</taxon>
        <taxon>Pseudomonadati</taxon>
        <taxon>Bacteroidota</taxon>
        <taxon>Chitinophagia</taxon>
        <taxon>Chitinophagales</taxon>
        <taxon>Chitinophagaceae</taxon>
        <taxon>Chitinophaga</taxon>
    </lineage>
</organism>
<comment type="caution">
    <text evidence="1">The sequence shown here is derived from an EMBL/GenBank/DDBJ whole genome shotgun (WGS) entry which is preliminary data.</text>
</comment>
<reference evidence="1 2" key="1">
    <citation type="submission" date="2022-10" db="EMBL/GenBank/DDBJ databases">
        <title>Chitinophaga nivalis PC15 sp. nov., isolated from Pyeongchang county, South Korea.</title>
        <authorList>
            <person name="Trinh H.N."/>
        </authorList>
    </citation>
    <scope>NUCLEOTIDE SEQUENCE [LARGE SCALE GENOMIC DNA]</scope>
    <source>
        <strain evidence="1 2">PC14</strain>
    </source>
</reference>